<proteinExistence type="predicted"/>
<gene>
    <name evidence="2" type="ORF">U472_08050</name>
</gene>
<accession>A0A1C0A6Z5</accession>
<reference evidence="2 3" key="2">
    <citation type="submission" date="2016-08" db="EMBL/GenBank/DDBJ databases">
        <title>Orenia metallireducens sp. nov. strain Z6, a Novel Metal-reducing Firmicute from the Deep Subsurface.</title>
        <authorList>
            <person name="Maxim B.I."/>
            <person name="Kenneth K."/>
            <person name="Flynn T.M."/>
            <person name="Oloughlin E.J."/>
            <person name="Locke R.A."/>
            <person name="Weber J.R."/>
            <person name="Egan S.M."/>
            <person name="Mackie R.I."/>
            <person name="Cann I.K."/>
        </authorList>
    </citation>
    <scope>NUCLEOTIDE SEQUENCE [LARGE SCALE GENOMIC DNA]</scope>
    <source>
        <strain evidence="2 3">Z6</strain>
    </source>
</reference>
<name>A0A1C0A6Z5_9FIRM</name>
<dbReference type="Proteomes" id="UP000093514">
    <property type="component" value="Unassembled WGS sequence"/>
</dbReference>
<feature type="domain" description="DUF1858" evidence="1">
    <location>
        <begin position="4"/>
        <end position="55"/>
    </location>
</feature>
<dbReference type="InterPro" id="IPR015077">
    <property type="entry name" value="DUF1858"/>
</dbReference>
<evidence type="ECO:0000313" key="3">
    <source>
        <dbReference type="Proteomes" id="UP000093514"/>
    </source>
</evidence>
<dbReference type="AlphaFoldDB" id="A0A1C0A6Z5"/>
<evidence type="ECO:0000313" key="2">
    <source>
        <dbReference type="EMBL" id="OCL25971.1"/>
    </source>
</evidence>
<organism evidence="2 3">
    <name type="scientific">Orenia metallireducens</name>
    <dbReference type="NCBI Taxonomy" id="1413210"/>
    <lineage>
        <taxon>Bacteria</taxon>
        <taxon>Bacillati</taxon>
        <taxon>Bacillota</taxon>
        <taxon>Clostridia</taxon>
        <taxon>Halanaerobiales</taxon>
        <taxon>Halobacteroidaceae</taxon>
        <taxon>Orenia</taxon>
    </lineage>
</organism>
<dbReference type="SUPFAM" id="SSF140683">
    <property type="entry name" value="SP0561-like"/>
    <property type="match status" value="1"/>
</dbReference>
<dbReference type="NCBIfam" id="TIGR03980">
    <property type="entry name" value="prismane_assoc"/>
    <property type="match status" value="1"/>
</dbReference>
<dbReference type="Pfam" id="PF08984">
    <property type="entry name" value="DUF1858"/>
    <property type="match status" value="1"/>
</dbReference>
<dbReference type="RefSeq" id="WP_068717317.1">
    <property type="nucleotide sequence ID" value="NZ_LWDV01000009.1"/>
</dbReference>
<comment type="caution">
    <text evidence="2">The sequence shown here is derived from an EMBL/GenBank/DDBJ whole genome shotgun (WGS) entry which is preliminary data.</text>
</comment>
<dbReference type="OrthoDB" id="15017at2"/>
<dbReference type="PANTHER" id="PTHR39341">
    <property type="entry name" value="BSL7085 PROTEIN"/>
    <property type="match status" value="1"/>
</dbReference>
<dbReference type="PANTHER" id="PTHR39341:SF1">
    <property type="entry name" value="DUF1858 DOMAIN-CONTAINING PROTEIN"/>
    <property type="match status" value="1"/>
</dbReference>
<sequence length="66" mass="7440">MKLSKETSVLKILQEYPEINQIFVAHGLGCAKCLAADYEDLETVAKANNLDLKMLLNELNNFIQNN</sequence>
<keyword evidence="3" id="KW-1185">Reference proteome</keyword>
<reference evidence="3" key="1">
    <citation type="submission" date="2016-07" db="EMBL/GenBank/DDBJ databases">
        <authorList>
            <person name="Florea S."/>
            <person name="Webb J.S."/>
            <person name="Jaromczyk J."/>
            <person name="Schardl C.L."/>
        </authorList>
    </citation>
    <scope>NUCLEOTIDE SEQUENCE [LARGE SCALE GENOMIC DNA]</scope>
    <source>
        <strain evidence="3">Z6</strain>
    </source>
</reference>
<dbReference type="InterPro" id="IPR023883">
    <property type="entry name" value="CHP03980_redox-disulphide"/>
</dbReference>
<dbReference type="Gene3D" id="1.10.3910.10">
    <property type="entry name" value="SP0561-like"/>
    <property type="match status" value="1"/>
</dbReference>
<dbReference type="InterPro" id="IPR038062">
    <property type="entry name" value="ScdA-like_N_sf"/>
</dbReference>
<evidence type="ECO:0000259" key="1">
    <source>
        <dbReference type="Pfam" id="PF08984"/>
    </source>
</evidence>
<protein>
    <submittedName>
        <fullName evidence="2">Hydrid cluster protein-associated redox disulfide domain protein</fullName>
    </submittedName>
</protein>
<dbReference type="EMBL" id="LWDV01000009">
    <property type="protein sequence ID" value="OCL25971.1"/>
    <property type="molecule type" value="Genomic_DNA"/>
</dbReference>